<dbReference type="AlphaFoldDB" id="A0A9P7K3K0"/>
<sequence>KAKAKLLARSKTLSWLPDATNDRIWNTKKDPPNASMRPPGAPLEQAPRVCFRGGRPTW</sequence>
<evidence type="ECO:0000313" key="2">
    <source>
        <dbReference type="EMBL" id="KAG5633976.1"/>
    </source>
</evidence>
<organism evidence="2 3">
    <name type="scientific">Sphagnurus paluster</name>
    <dbReference type="NCBI Taxonomy" id="117069"/>
    <lineage>
        <taxon>Eukaryota</taxon>
        <taxon>Fungi</taxon>
        <taxon>Dikarya</taxon>
        <taxon>Basidiomycota</taxon>
        <taxon>Agaricomycotina</taxon>
        <taxon>Agaricomycetes</taxon>
        <taxon>Agaricomycetidae</taxon>
        <taxon>Agaricales</taxon>
        <taxon>Tricholomatineae</taxon>
        <taxon>Lyophyllaceae</taxon>
        <taxon>Sphagnurus</taxon>
    </lineage>
</organism>
<evidence type="ECO:0000313" key="3">
    <source>
        <dbReference type="Proteomes" id="UP000717328"/>
    </source>
</evidence>
<proteinExistence type="predicted"/>
<protein>
    <submittedName>
        <fullName evidence="2">Uncharacterized protein</fullName>
    </submittedName>
</protein>
<reference evidence="2" key="1">
    <citation type="submission" date="2021-02" db="EMBL/GenBank/DDBJ databases">
        <authorList>
            <person name="Nieuwenhuis M."/>
            <person name="Van De Peppel L.J.J."/>
        </authorList>
    </citation>
    <scope>NUCLEOTIDE SEQUENCE</scope>
    <source>
        <strain evidence="2">D49</strain>
    </source>
</reference>
<comment type="caution">
    <text evidence="2">The sequence shown here is derived from an EMBL/GenBank/DDBJ whole genome shotgun (WGS) entry which is preliminary data.</text>
</comment>
<feature type="non-terminal residue" evidence="2">
    <location>
        <position position="1"/>
    </location>
</feature>
<dbReference type="EMBL" id="JABCKI010006765">
    <property type="protein sequence ID" value="KAG5633976.1"/>
    <property type="molecule type" value="Genomic_DNA"/>
</dbReference>
<keyword evidence="3" id="KW-1185">Reference proteome</keyword>
<accession>A0A9P7K3K0</accession>
<reference evidence="2" key="2">
    <citation type="submission" date="2021-10" db="EMBL/GenBank/DDBJ databases">
        <title>Phylogenomics reveals ancestral predisposition of the termite-cultivated fungus Termitomyces towards a domesticated lifestyle.</title>
        <authorList>
            <person name="Auxier B."/>
            <person name="Grum-Grzhimaylo A."/>
            <person name="Cardenas M.E."/>
            <person name="Lodge J.D."/>
            <person name="Laessoe T."/>
            <person name="Pedersen O."/>
            <person name="Smith M.E."/>
            <person name="Kuyper T.W."/>
            <person name="Franco-Molano E.A."/>
            <person name="Baroni T.J."/>
            <person name="Aanen D.K."/>
        </authorList>
    </citation>
    <scope>NUCLEOTIDE SEQUENCE</scope>
    <source>
        <strain evidence="2">D49</strain>
    </source>
</reference>
<name>A0A9P7K3K0_9AGAR</name>
<feature type="region of interest" description="Disordered" evidence="1">
    <location>
        <begin position="22"/>
        <end position="48"/>
    </location>
</feature>
<gene>
    <name evidence="2" type="ORF">H0H81_004088</name>
</gene>
<dbReference type="Proteomes" id="UP000717328">
    <property type="component" value="Unassembled WGS sequence"/>
</dbReference>
<evidence type="ECO:0000256" key="1">
    <source>
        <dbReference type="SAM" id="MobiDB-lite"/>
    </source>
</evidence>